<organism evidence="4 5">
    <name type="scientific">Emticicia aquatica</name>
    <dbReference type="NCBI Taxonomy" id="1681835"/>
    <lineage>
        <taxon>Bacteria</taxon>
        <taxon>Pseudomonadati</taxon>
        <taxon>Bacteroidota</taxon>
        <taxon>Cytophagia</taxon>
        <taxon>Cytophagales</taxon>
        <taxon>Leadbetterellaceae</taxon>
        <taxon>Emticicia</taxon>
    </lineage>
</organism>
<dbReference type="RefSeq" id="WP_238805793.1">
    <property type="nucleotide sequence ID" value="NZ_CAKLPY010000001.1"/>
</dbReference>
<dbReference type="SMART" id="SM00448">
    <property type="entry name" value="REC"/>
    <property type="match status" value="1"/>
</dbReference>
<dbReference type="InterPro" id="IPR007492">
    <property type="entry name" value="LytTR_DNA-bd_dom"/>
</dbReference>
<proteinExistence type="predicted"/>
<dbReference type="Gene3D" id="3.40.50.2300">
    <property type="match status" value="1"/>
</dbReference>
<gene>
    <name evidence="4" type="primary">ypdB_3</name>
    <name evidence="4" type="ORF">EMA8858_01419</name>
</gene>
<dbReference type="Gene3D" id="2.40.50.1020">
    <property type="entry name" value="LytTr DNA-binding domain"/>
    <property type="match status" value="1"/>
</dbReference>
<dbReference type="Pfam" id="PF00072">
    <property type="entry name" value="Response_reg"/>
    <property type="match status" value="1"/>
</dbReference>
<feature type="domain" description="Response regulatory" evidence="2">
    <location>
        <begin position="5"/>
        <end position="116"/>
    </location>
</feature>
<feature type="modified residue" description="4-aspartylphosphate" evidence="1">
    <location>
        <position position="56"/>
    </location>
</feature>
<evidence type="ECO:0000256" key="1">
    <source>
        <dbReference type="PROSITE-ProRule" id="PRU00169"/>
    </source>
</evidence>
<dbReference type="SUPFAM" id="SSF52172">
    <property type="entry name" value="CheY-like"/>
    <property type="match status" value="1"/>
</dbReference>
<sequence length="230" mass="26186">MKSFKCIIIEDDIIEQMFIEQNLKHLPHIELIQIFSKPLDALPLIQSGTIDFMFVDIELPNINGIEFIKSLKNPPKVIFTTSHVGFAVEAFDIGVIDFLVKPYPLGRFLKAVGRAIDSGNPNESNEELNIYLKAGRELIKFSINDIVYIEAYGSFTKVHTDEKIVVISESISNLQDKIAEQNMLRVHKSYLVSKSRITAIAAKYILIDKIKIPLGNYYRENVEKTIQNDL</sequence>
<comment type="caution">
    <text evidence="4">The sequence shown here is derived from an EMBL/GenBank/DDBJ whole genome shotgun (WGS) entry which is preliminary data.</text>
</comment>
<accession>A0ABM9ANF1</accession>
<dbReference type="Pfam" id="PF04397">
    <property type="entry name" value="LytTR"/>
    <property type="match status" value="1"/>
</dbReference>
<dbReference type="PROSITE" id="PS50110">
    <property type="entry name" value="RESPONSE_REGULATORY"/>
    <property type="match status" value="1"/>
</dbReference>
<feature type="domain" description="HTH LytTR-type" evidence="3">
    <location>
        <begin position="130"/>
        <end position="228"/>
    </location>
</feature>
<dbReference type="PANTHER" id="PTHR37299:SF1">
    <property type="entry name" value="STAGE 0 SPORULATION PROTEIN A HOMOLOG"/>
    <property type="match status" value="1"/>
</dbReference>
<dbReference type="InterPro" id="IPR046947">
    <property type="entry name" value="LytR-like"/>
</dbReference>
<dbReference type="InterPro" id="IPR011006">
    <property type="entry name" value="CheY-like_superfamily"/>
</dbReference>
<reference evidence="4" key="1">
    <citation type="submission" date="2021-12" db="EMBL/GenBank/DDBJ databases">
        <authorList>
            <person name="Rodrigo-Torres L."/>
            <person name="Arahal R. D."/>
            <person name="Lucena T."/>
        </authorList>
    </citation>
    <scope>NUCLEOTIDE SEQUENCE</scope>
    <source>
        <strain evidence="4">CECT 8858</strain>
    </source>
</reference>
<evidence type="ECO:0000313" key="4">
    <source>
        <dbReference type="EMBL" id="CAH0995298.1"/>
    </source>
</evidence>
<dbReference type="PROSITE" id="PS50930">
    <property type="entry name" value="HTH_LYTTR"/>
    <property type="match status" value="1"/>
</dbReference>
<keyword evidence="5" id="KW-1185">Reference proteome</keyword>
<dbReference type="InterPro" id="IPR001789">
    <property type="entry name" value="Sig_transdc_resp-reg_receiver"/>
</dbReference>
<name>A0ABM9ANF1_9BACT</name>
<protein>
    <submittedName>
        <fullName evidence="4">Transcriptional regulatory protein YpdB</fullName>
    </submittedName>
</protein>
<dbReference type="PANTHER" id="PTHR37299">
    <property type="entry name" value="TRANSCRIPTIONAL REGULATOR-RELATED"/>
    <property type="match status" value="1"/>
</dbReference>
<evidence type="ECO:0000313" key="5">
    <source>
        <dbReference type="Proteomes" id="UP000837932"/>
    </source>
</evidence>
<keyword evidence="1" id="KW-0597">Phosphoprotein</keyword>
<evidence type="ECO:0000259" key="2">
    <source>
        <dbReference type="PROSITE" id="PS50110"/>
    </source>
</evidence>
<dbReference type="EMBL" id="CAKLPY010000001">
    <property type="protein sequence ID" value="CAH0995298.1"/>
    <property type="molecule type" value="Genomic_DNA"/>
</dbReference>
<evidence type="ECO:0000259" key="3">
    <source>
        <dbReference type="PROSITE" id="PS50930"/>
    </source>
</evidence>
<dbReference type="Proteomes" id="UP000837932">
    <property type="component" value="Unassembled WGS sequence"/>
</dbReference>
<dbReference type="SMART" id="SM00850">
    <property type="entry name" value="LytTR"/>
    <property type="match status" value="1"/>
</dbReference>